<name>A0A172QXZ8_9CORY</name>
<keyword evidence="2" id="KW-1185">Reference proteome</keyword>
<dbReference type="KEGG" id="ccjz:ccrud_14360"/>
<evidence type="ECO:0000313" key="2">
    <source>
        <dbReference type="Proteomes" id="UP000076929"/>
    </source>
</evidence>
<dbReference type="RefSeq" id="WP_066570350.1">
    <property type="nucleotide sequence ID" value="NZ_CP015623.1"/>
</dbReference>
<reference evidence="1 2" key="1">
    <citation type="submission" date="2016-05" db="EMBL/GenBank/DDBJ databases">
        <title>Complete genome sequence of Corynebacterium crudilactis, a new Corynebacterium species isolated from raw cow's milk.</title>
        <authorList>
            <person name="Christian R."/>
            <person name="Zimmermann J."/>
            <person name="Lipski A."/>
            <person name="Kalinowski J."/>
        </authorList>
    </citation>
    <scope>NUCLEOTIDE SEQUENCE [LARGE SCALE GENOMIC DNA]</scope>
    <source>
        <strain evidence="1 2">JZ16</strain>
        <plasmid evidence="1 2">pCRULAC1</plasmid>
    </source>
</reference>
<dbReference type="EMBL" id="CP015623">
    <property type="protein sequence ID" value="ANE05520.1"/>
    <property type="molecule type" value="Genomic_DNA"/>
</dbReference>
<keyword evidence="1" id="KW-0614">Plasmid</keyword>
<geneLocation type="plasmid" evidence="1 2">
    <name>pCRULAC1</name>
</geneLocation>
<accession>A0A172QXZ8</accession>
<protein>
    <submittedName>
        <fullName evidence="1">Uncharacterized protein</fullName>
    </submittedName>
</protein>
<gene>
    <name evidence="1" type="ORF">ccrud_14360</name>
</gene>
<proteinExistence type="predicted"/>
<organism evidence="1 2">
    <name type="scientific">Corynebacterium crudilactis</name>
    <dbReference type="NCBI Taxonomy" id="1652495"/>
    <lineage>
        <taxon>Bacteria</taxon>
        <taxon>Bacillati</taxon>
        <taxon>Actinomycetota</taxon>
        <taxon>Actinomycetes</taxon>
        <taxon>Mycobacteriales</taxon>
        <taxon>Corynebacteriaceae</taxon>
        <taxon>Corynebacterium</taxon>
    </lineage>
</organism>
<sequence length="67" mass="7064">MNNIFGSTPPLDFSMQALMLLVAVLALLVDVAGPTSPTHQAEPQVIIVLEQAEPAPTVPVEPAFVQV</sequence>
<dbReference type="AlphaFoldDB" id="A0A172QXZ8"/>
<dbReference type="Proteomes" id="UP000076929">
    <property type="component" value="Plasmid pCRULAC1"/>
</dbReference>
<evidence type="ECO:0000313" key="1">
    <source>
        <dbReference type="EMBL" id="ANE05520.1"/>
    </source>
</evidence>